<organism evidence="2 3">
    <name type="scientific">Zophobas morio</name>
    <dbReference type="NCBI Taxonomy" id="2755281"/>
    <lineage>
        <taxon>Eukaryota</taxon>
        <taxon>Metazoa</taxon>
        <taxon>Ecdysozoa</taxon>
        <taxon>Arthropoda</taxon>
        <taxon>Hexapoda</taxon>
        <taxon>Insecta</taxon>
        <taxon>Pterygota</taxon>
        <taxon>Neoptera</taxon>
        <taxon>Endopterygota</taxon>
        <taxon>Coleoptera</taxon>
        <taxon>Polyphaga</taxon>
        <taxon>Cucujiformia</taxon>
        <taxon>Tenebrionidae</taxon>
        <taxon>Zophobas</taxon>
    </lineage>
</organism>
<keyword evidence="3" id="KW-1185">Reference proteome</keyword>
<sequence length="98" mass="10610">MEQIVKKLVECVRVSEQSSSAGRGAAAADPPRAPYESANTNPRRRQGGRDDFLLFGPACRLFDTGSCSSRCVDAYVETLLSPGRGSSRSGPSQWEIFI</sequence>
<comment type="caution">
    <text evidence="2">The sequence shown here is derived from an EMBL/GenBank/DDBJ whole genome shotgun (WGS) entry which is preliminary data.</text>
</comment>
<evidence type="ECO:0000313" key="3">
    <source>
        <dbReference type="Proteomes" id="UP001168821"/>
    </source>
</evidence>
<feature type="region of interest" description="Disordered" evidence="1">
    <location>
        <begin position="15"/>
        <end position="49"/>
    </location>
</feature>
<name>A0AA38I4B0_9CUCU</name>
<dbReference type="Proteomes" id="UP001168821">
    <property type="component" value="Unassembled WGS sequence"/>
</dbReference>
<protein>
    <submittedName>
        <fullName evidence="2">Uncharacterized protein</fullName>
    </submittedName>
</protein>
<gene>
    <name evidence="2" type="ORF">Zmor_023998</name>
</gene>
<evidence type="ECO:0000256" key="1">
    <source>
        <dbReference type="SAM" id="MobiDB-lite"/>
    </source>
</evidence>
<reference evidence="2" key="1">
    <citation type="journal article" date="2023" name="G3 (Bethesda)">
        <title>Whole genome assemblies of Zophobas morio and Tenebrio molitor.</title>
        <authorList>
            <person name="Kaur S."/>
            <person name="Stinson S.A."/>
            <person name="diCenzo G.C."/>
        </authorList>
    </citation>
    <scope>NUCLEOTIDE SEQUENCE</scope>
    <source>
        <strain evidence="2">QUZm001</strain>
    </source>
</reference>
<dbReference type="EMBL" id="JALNTZ010000007">
    <property type="protein sequence ID" value="KAJ3646409.1"/>
    <property type="molecule type" value="Genomic_DNA"/>
</dbReference>
<feature type="compositionally biased region" description="Low complexity" evidence="1">
    <location>
        <begin position="18"/>
        <end position="30"/>
    </location>
</feature>
<evidence type="ECO:0000313" key="2">
    <source>
        <dbReference type="EMBL" id="KAJ3646409.1"/>
    </source>
</evidence>
<proteinExistence type="predicted"/>
<dbReference type="AlphaFoldDB" id="A0AA38I4B0"/>
<accession>A0AA38I4B0</accession>